<comment type="similarity">
    <text evidence="1">Belongs to the peptidase S33 family.</text>
</comment>
<feature type="chain" id="PRO_5001991980" evidence="3">
    <location>
        <begin position="39"/>
        <end position="636"/>
    </location>
</feature>
<feature type="domain" description="AB hydrolase-1" evidence="4">
    <location>
        <begin position="160"/>
        <end position="316"/>
    </location>
</feature>
<dbReference type="eggNOG" id="ENOG502S0WE">
    <property type="taxonomic scope" value="Eukaryota"/>
</dbReference>
<gene>
    <name evidence="6" type="ORF">X797_004436</name>
</gene>
<dbReference type="PANTHER" id="PTHR43248">
    <property type="entry name" value="2-SUCCINYL-6-HYDROXY-2,4-CYCLOHEXADIENE-1-CARBOXYLATE SYNTHASE"/>
    <property type="match status" value="1"/>
</dbReference>
<reference evidence="6 7" key="1">
    <citation type="submission" date="2014-02" db="EMBL/GenBank/DDBJ databases">
        <title>The genome sequence of the entomopathogenic fungus Metarhizium robertsii ARSEF 2575.</title>
        <authorList>
            <person name="Giuliano Garisto Donzelli B."/>
            <person name="Roe B.A."/>
            <person name="Macmil S.L."/>
            <person name="Krasnoff S.B."/>
            <person name="Gibson D.M."/>
        </authorList>
    </citation>
    <scope>NUCLEOTIDE SEQUENCE [LARGE SCALE GENOMIC DNA]</scope>
    <source>
        <strain evidence="6 7">ARSEF 2575</strain>
    </source>
</reference>
<keyword evidence="3" id="KW-0732">Signal</keyword>
<dbReference type="Pfam" id="PF00561">
    <property type="entry name" value="Abhydrolase_1"/>
    <property type="match status" value="1"/>
</dbReference>
<dbReference type="Gene3D" id="3.40.50.1820">
    <property type="entry name" value="alpha/beta hydrolase"/>
    <property type="match status" value="1"/>
</dbReference>
<evidence type="ECO:0000256" key="1">
    <source>
        <dbReference type="ARBA" id="ARBA00010088"/>
    </source>
</evidence>
<name>A0A0A1UW92_9HYPO</name>
<protein>
    <submittedName>
        <fullName evidence="6">Peptidase family S33 and alpha/beta hydrolase domain protein</fullName>
    </submittedName>
</protein>
<dbReference type="GO" id="GO:0016787">
    <property type="term" value="F:hydrolase activity"/>
    <property type="evidence" value="ECO:0007669"/>
    <property type="project" value="UniProtKB-KW"/>
</dbReference>
<feature type="signal peptide" evidence="3">
    <location>
        <begin position="1"/>
        <end position="38"/>
    </location>
</feature>
<dbReference type="SUPFAM" id="SSF53474">
    <property type="entry name" value="alpha/beta-Hydrolases"/>
    <property type="match status" value="1"/>
</dbReference>
<dbReference type="InterPro" id="IPR051601">
    <property type="entry name" value="Serine_prot/Carboxylest_S33"/>
</dbReference>
<evidence type="ECO:0000313" key="7">
    <source>
        <dbReference type="Proteomes" id="UP000030151"/>
    </source>
</evidence>
<evidence type="ECO:0000313" key="6">
    <source>
        <dbReference type="EMBL" id="EXV02307.1"/>
    </source>
</evidence>
<dbReference type="HOGENOM" id="CLU_013364_5_2_1"/>
<keyword evidence="2 6" id="KW-0378">Hydrolase</keyword>
<accession>A0A0A1UW92</accession>
<feature type="domain" description="Peptidase S33 tripeptidyl aminopeptidase-like C-terminal" evidence="5">
    <location>
        <begin position="514"/>
        <end position="601"/>
    </location>
</feature>
<evidence type="ECO:0000259" key="5">
    <source>
        <dbReference type="Pfam" id="PF08386"/>
    </source>
</evidence>
<dbReference type="OrthoDB" id="425534at2759"/>
<dbReference type="AlphaFoldDB" id="A0A0A1UW92"/>
<evidence type="ECO:0000256" key="3">
    <source>
        <dbReference type="SAM" id="SignalP"/>
    </source>
</evidence>
<evidence type="ECO:0000259" key="4">
    <source>
        <dbReference type="Pfam" id="PF00561"/>
    </source>
</evidence>
<sequence>MEHKTGLNTFPRLWFKLVSLSISFGPLWHLMNVQGVEAAQAAAHVHVEHKTTSQRFPKPNDPFNFIPCPNAIETLNFPLLNDTDHRGTWSHLFNPNPDTWAWGGSGLNSSASPSNKRKGLFFCGYLDVPVDYHNKSDPRITRLAVAKYQVSGVGKKSQRTIVLNPGGPGGSGVSFVLKSAENLAAALTNGTFDVLSWDPRGVGFSQPQVICFPYAGLEDRWSLALGKDLKESSCARQQLETVNAINDATFRSCRERLGDFPRFTSTAAVARDVESIRIALNETQLTGYFASYGTTLAQIYANMFPDSVGRMILDGMDYARDHRAVGGYGRTALYNTTDVWNDGFLGECVAAGPQRCALAKPVNGSQVTLDSLKERMEKLLQGLAERPIPTYSKKSGPLIITYSDVVSLISATLYTPSSWPSAAKVLQELEAGKLASTTALVAKSWSYQPPELNLEADPGSELLLMVVCGDVSDTSQPEGLDFWENLWREMVKKSFLSGHANFASVFPCRNYKKYWPKGAEVYRGDFGQPLRNPLLLSSMTHDPVTPLVNGRKLLREMGTKNARLIVQHGYGHGSWAHVSNCTDRLFRAYLLNGTIPDKAETHCYADVKPYRPVPKAGSRPGLADLEAAYQATIPRF</sequence>
<evidence type="ECO:0000256" key="2">
    <source>
        <dbReference type="ARBA" id="ARBA00022801"/>
    </source>
</evidence>
<dbReference type="Pfam" id="PF08386">
    <property type="entry name" value="Abhydrolase_4"/>
    <property type="match status" value="1"/>
</dbReference>
<dbReference type="Proteomes" id="UP000030151">
    <property type="component" value="Unassembled WGS sequence"/>
</dbReference>
<dbReference type="InterPro" id="IPR013595">
    <property type="entry name" value="Pept_S33_TAP-like_C"/>
</dbReference>
<dbReference type="PANTHER" id="PTHR43248:SF25">
    <property type="entry name" value="AB HYDROLASE-1 DOMAIN-CONTAINING PROTEIN-RELATED"/>
    <property type="match status" value="1"/>
</dbReference>
<dbReference type="EMBL" id="JELW01000005">
    <property type="protein sequence ID" value="EXV02307.1"/>
    <property type="molecule type" value="Genomic_DNA"/>
</dbReference>
<dbReference type="InterPro" id="IPR029058">
    <property type="entry name" value="AB_hydrolase_fold"/>
</dbReference>
<comment type="caution">
    <text evidence="6">The sequence shown here is derived from an EMBL/GenBank/DDBJ whole genome shotgun (WGS) entry which is preliminary data.</text>
</comment>
<dbReference type="InterPro" id="IPR000073">
    <property type="entry name" value="AB_hydrolase_1"/>
</dbReference>
<organism evidence="6 7">
    <name type="scientific">Metarhizium robertsii</name>
    <dbReference type="NCBI Taxonomy" id="568076"/>
    <lineage>
        <taxon>Eukaryota</taxon>
        <taxon>Fungi</taxon>
        <taxon>Dikarya</taxon>
        <taxon>Ascomycota</taxon>
        <taxon>Pezizomycotina</taxon>
        <taxon>Sordariomycetes</taxon>
        <taxon>Hypocreomycetidae</taxon>
        <taxon>Hypocreales</taxon>
        <taxon>Clavicipitaceae</taxon>
        <taxon>Metarhizium</taxon>
    </lineage>
</organism>
<proteinExistence type="inferred from homology"/>